<reference evidence="1 2" key="1">
    <citation type="journal article" date="2018" name="PLoS Genet.">
        <title>Population sequencing reveals clonal diversity and ancestral inbreeding in the grapevine cultivar Chardonnay.</title>
        <authorList>
            <person name="Roach M.J."/>
            <person name="Johnson D.L."/>
            <person name="Bohlmann J."/>
            <person name="van Vuuren H.J."/>
            <person name="Jones S.J."/>
            <person name="Pretorius I.S."/>
            <person name="Schmidt S.A."/>
            <person name="Borneman A.R."/>
        </authorList>
    </citation>
    <scope>NUCLEOTIDE SEQUENCE [LARGE SCALE GENOMIC DNA]</scope>
    <source>
        <strain evidence="2">cv. Chardonnay</strain>
        <tissue evidence="1">Leaf</tissue>
    </source>
</reference>
<dbReference type="EMBL" id="QGNW01000556">
    <property type="protein sequence ID" value="RVW67985.1"/>
    <property type="molecule type" value="Genomic_DNA"/>
</dbReference>
<dbReference type="Proteomes" id="UP000288805">
    <property type="component" value="Unassembled WGS sequence"/>
</dbReference>
<proteinExistence type="predicted"/>
<name>A0A438G6Y2_VITVI</name>
<keyword evidence="1" id="KW-0808">Transferase</keyword>
<organism evidence="1 2">
    <name type="scientific">Vitis vinifera</name>
    <name type="common">Grape</name>
    <dbReference type="NCBI Taxonomy" id="29760"/>
    <lineage>
        <taxon>Eukaryota</taxon>
        <taxon>Viridiplantae</taxon>
        <taxon>Streptophyta</taxon>
        <taxon>Embryophyta</taxon>
        <taxon>Tracheophyta</taxon>
        <taxon>Spermatophyta</taxon>
        <taxon>Magnoliopsida</taxon>
        <taxon>eudicotyledons</taxon>
        <taxon>Gunneridae</taxon>
        <taxon>Pentapetalae</taxon>
        <taxon>rosids</taxon>
        <taxon>Vitales</taxon>
        <taxon>Vitaceae</taxon>
        <taxon>Viteae</taxon>
        <taxon>Vitis</taxon>
    </lineage>
</organism>
<dbReference type="GO" id="GO:0016740">
    <property type="term" value="F:transferase activity"/>
    <property type="evidence" value="ECO:0007669"/>
    <property type="project" value="UniProtKB-KW"/>
</dbReference>
<dbReference type="AlphaFoldDB" id="A0A438G6Y2"/>
<sequence length="89" mass="10102">MQPSLDVKCQPKSQIPCFPGNSRPNSNGDFLSHSRDSVAHSLSLVVLEEEGKIYKDEAKEMKRVFGDRDRQNEYVDSFLSCLQQLRAIS</sequence>
<comment type="caution">
    <text evidence="1">The sequence shown here is derived from an EMBL/GenBank/DDBJ whole genome shotgun (WGS) entry which is preliminary data.</text>
</comment>
<evidence type="ECO:0000313" key="1">
    <source>
        <dbReference type="EMBL" id="RVW67985.1"/>
    </source>
</evidence>
<protein>
    <submittedName>
        <fullName evidence="1">UDP-glycosyltransferase 91A1</fullName>
    </submittedName>
</protein>
<accession>A0A438G6Y2</accession>
<evidence type="ECO:0000313" key="2">
    <source>
        <dbReference type="Proteomes" id="UP000288805"/>
    </source>
</evidence>
<gene>
    <name evidence="1" type="primary">UGT91A1_0</name>
    <name evidence="1" type="ORF">CK203_061885</name>
</gene>